<dbReference type="RefSeq" id="WP_058776468.1">
    <property type="nucleotide sequence ID" value="NZ_CP146254.1"/>
</dbReference>
<gene>
    <name evidence="2" type="ORF">SA3R_01405</name>
</gene>
<dbReference type="EMBL" id="LDSE01000002">
    <property type="protein sequence ID" value="KTS69645.1"/>
    <property type="molecule type" value="Genomic_DNA"/>
</dbReference>
<proteinExistence type="predicted"/>
<name>A0A8E1S310_9GAMM</name>
<keyword evidence="1" id="KW-1133">Transmembrane helix</keyword>
<sequence length="129" mass="14510">MDEKTNKKLKKIQSKIRGNDFNKAELLSFRAGYKEINSVFTKKITSDINLRSVIAILSNDVSSVVVIYLYILILFTAAFCFVGETEGAGLFFGMIGIAAVVHFIYTARKNKLGLFTQVKLVNLYIRSVF</sequence>
<keyword evidence="1" id="KW-0472">Membrane</keyword>
<dbReference type="Proteomes" id="UP000071979">
    <property type="component" value="Unassembled WGS sequence"/>
</dbReference>
<organism evidence="2 3">
    <name type="scientific">Pantoea dispersa</name>
    <dbReference type="NCBI Taxonomy" id="59814"/>
    <lineage>
        <taxon>Bacteria</taxon>
        <taxon>Pseudomonadati</taxon>
        <taxon>Pseudomonadota</taxon>
        <taxon>Gammaproteobacteria</taxon>
        <taxon>Enterobacterales</taxon>
        <taxon>Erwiniaceae</taxon>
        <taxon>Pantoea</taxon>
    </lineage>
</organism>
<dbReference type="AlphaFoldDB" id="A0A8E1S310"/>
<evidence type="ECO:0000313" key="2">
    <source>
        <dbReference type="EMBL" id="KTS69645.1"/>
    </source>
</evidence>
<comment type="caution">
    <text evidence="2">The sequence shown here is derived from an EMBL/GenBank/DDBJ whole genome shotgun (WGS) entry which is preliminary data.</text>
</comment>
<protein>
    <submittedName>
        <fullName evidence="2">Uncharacterized protein</fullName>
    </submittedName>
</protein>
<reference evidence="2 3" key="1">
    <citation type="journal article" date="2016" name="Front. Microbiol.">
        <title>Genomic Resource of Rice Seed Associated Bacteria.</title>
        <authorList>
            <person name="Midha S."/>
            <person name="Bansal K."/>
            <person name="Sharma S."/>
            <person name="Kumar N."/>
            <person name="Patil P.P."/>
            <person name="Chaudhry V."/>
            <person name="Patil P.B."/>
        </authorList>
    </citation>
    <scope>NUCLEOTIDE SEQUENCE [LARGE SCALE GENOMIC DNA]</scope>
    <source>
        <strain evidence="2 3">SA3</strain>
    </source>
</reference>
<feature type="transmembrane region" description="Helical" evidence="1">
    <location>
        <begin position="88"/>
        <end position="107"/>
    </location>
</feature>
<keyword evidence="1" id="KW-0812">Transmembrane</keyword>
<evidence type="ECO:0000256" key="1">
    <source>
        <dbReference type="SAM" id="Phobius"/>
    </source>
</evidence>
<accession>A0A8E1S310</accession>
<feature type="transmembrane region" description="Helical" evidence="1">
    <location>
        <begin position="61"/>
        <end position="82"/>
    </location>
</feature>
<evidence type="ECO:0000313" key="3">
    <source>
        <dbReference type="Proteomes" id="UP000071979"/>
    </source>
</evidence>